<name>A0A1G8U9R6_9BACI</name>
<sequence length="119" mass="13786">MPKRDVTIIIPGKILWLYVSIAARSIMHVSNVTRKRRITTWKYGLQRCNRKKRFYVGIAMRNCLSRRTDPVFSVHHADTNSTRDANFMIITISNRFGKKKCLDGEGFTDDNRGALHAIF</sequence>
<accession>A0A1G8U9R6</accession>
<evidence type="ECO:0000313" key="1">
    <source>
        <dbReference type="EMBL" id="SDJ50502.1"/>
    </source>
</evidence>
<proteinExistence type="predicted"/>
<keyword evidence="2" id="KW-1185">Reference proteome</keyword>
<dbReference type="Proteomes" id="UP000199225">
    <property type="component" value="Unassembled WGS sequence"/>
</dbReference>
<dbReference type="STRING" id="86666.SAMN04490247_2129"/>
<evidence type="ECO:0000313" key="2">
    <source>
        <dbReference type="Proteomes" id="UP000199225"/>
    </source>
</evidence>
<gene>
    <name evidence="1" type="ORF">SAMN04490247_2129</name>
</gene>
<dbReference type="EMBL" id="FNEV01000006">
    <property type="protein sequence ID" value="SDJ50502.1"/>
    <property type="molecule type" value="Genomic_DNA"/>
</dbReference>
<reference evidence="2" key="1">
    <citation type="submission" date="2016-10" db="EMBL/GenBank/DDBJ databases">
        <authorList>
            <person name="Varghese N."/>
            <person name="Submissions S."/>
        </authorList>
    </citation>
    <scope>NUCLEOTIDE SEQUENCE [LARGE SCALE GENOMIC DNA]</scope>
    <source>
        <strain evidence="2">DSM 4771</strain>
    </source>
</reference>
<dbReference type="AlphaFoldDB" id="A0A1G8U9R6"/>
<protein>
    <submittedName>
        <fullName evidence="1">Uncharacterized protein</fullName>
    </submittedName>
</protein>
<organism evidence="1 2">
    <name type="scientific">Salimicrobium halophilum</name>
    <dbReference type="NCBI Taxonomy" id="86666"/>
    <lineage>
        <taxon>Bacteria</taxon>
        <taxon>Bacillati</taxon>
        <taxon>Bacillota</taxon>
        <taxon>Bacilli</taxon>
        <taxon>Bacillales</taxon>
        <taxon>Bacillaceae</taxon>
        <taxon>Salimicrobium</taxon>
    </lineage>
</organism>